<gene>
    <name evidence="1" type="ORF">AbraCBS73388_009941</name>
</gene>
<reference evidence="1" key="1">
    <citation type="submission" date="2022-07" db="EMBL/GenBank/DDBJ databases">
        <title>Taxonomy of Aspergillus series Nigri: significant species reduction supported by multi-species coalescent approaches.</title>
        <authorList>
            <person name="Bian C."/>
            <person name="Kusuya Y."/>
            <person name="Sklenar F."/>
            <person name="D'hooge E."/>
            <person name="Yaguchi T."/>
            <person name="Takahashi H."/>
            <person name="Hubka V."/>
        </authorList>
    </citation>
    <scope>NUCLEOTIDE SEQUENCE</scope>
    <source>
        <strain evidence="1">CBS 733.88</strain>
    </source>
</reference>
<dbReference type="AlphaFoldDB" id="A0A9W5YTJ3"/>
<comment type="caution">
    <text evidence="1">The sequence shown here is derived from an EMBL/GenBank/DDBJ whole genome shotgun (WGS) entry which is preliminary data.</text>
</comment>
<evidence type="ECO:0000313" key="1">
    <source>
        <dbReference type="EMBL" id="GKZ23564.1"/>
    </source>
</evidence>
<organism evidence="1 2">
    <name type="scientific">Aspergillus brasiliensis</name>
    <dbReference type="NCBI Taxonomy" id="319629"/>
    <lineage>
        <taxon>Eukaryota</taxon>
        <taxon>Fungi</taxon>
        <taxon>Dikarya</taxon>
        <taxon>Ascomycota</taxon>
        <taxon>Pezizomycotina</taxon>
        <taxon>Eurotiomycetes</taxon>
        <taxon>Eurotiomycetidae</taxon>
        <taxon>Eurotiales</taxon>
        <taxon>Aspergillaceae</taxon>
        <taxon>Aspergillus</taxon>
        <taxon>Aspergillus subgen. Circumdati</taxon>
    </lineage>
</organism>
<name>A0A9W5YTJ3_9EURO</name>
<evidence type="ECO:0000313" key="2">
    <source>
        <dbReference type="Proteomes" id="UP001143548"/>
    </source>
</evidence>
<dbReference type="Proteomes" id="UP001143548">
    <property type="component" value="Unassembled WGS sequence"/>
</dbReference>
<accession>A0A9W5YTJ3</accession>
<proteinExistence type="predicted"/>
<sequence length="287" mass="33987">MADPTAQPMSQKDLIKCLEKKQAILERLNAMTKRVTNLPFSSLSEDYRGRIGIQITYLDLRDHLSTSDRVYFKPYPAHDFPSIPWNEVKLYDFDPGRRAQTFRVQNNLNNILASFTPPWDIWIEHKFYSEDGNSRTEVGECLEALYHWYTVQEAEIHPETTTPHCTVRIMQFTDPEEDLLMRSEVICALKYMMCRLKFVRYEDQTIFPVYFDGESLRFAKSQLYDLTENDYEKYALLARWMFPVPDGDVNTVHIRGRKLSVDVQQQVDVWKQRQDVMNMDDWPERDA</sequence>
<protein>
    <submittedName>
        <fullName evidence="1">Uncharacterized protein</fullName>
    </submittedName>
</protein>
<dbReference type="EMBL" id="BROQ01000069">
    <property type="protein sequence ID" value="GKZ23564.1"/>
    <property type="molecule type" value="Genomic_DNA"/>
</dbReference>